<evidence type="ECO:0000313" key="3">
    <source>
        <dbReference type="Proteomes" id="UP001059607"/>
    </source>
</evidence>
<evidence type="ECO:0000313" key="2">
    <source>
        <dbReference type="EMBL" id="UTO16082.1"/>
    </source>
</evidence>
<evidence type="ECO:0000259" key="1">
    <source>
        <dbReference type="PROSITE" id="PS51186"/>
    </source>
</evidence>
<dbReference type="Pfam" id="PF13302">
    <property type="entry name" value="Acetyltransf_3"/>
    <property type="match status" value="1"/>
</dbReference>
<dbReference type="PANTHER" id="PTHR43792:SF1">
    <property type="entry name" value="N-ACETYLTRANSFERASE DOMAIN-CONTAINING PROTEIN"/>
    <property type="match status" value="1"/>
</dbReference>
<dbReference type="PANTHER" id="PTHR43792">
    <property type="entry name" value="GNAT FAMILY, PUTATIVE (AFU_ORTHOLOGUE AFUA_3G00765)-RELATED-RELATED"/>
    <property type="match status" value="1"/>
</dbReference>
<name>A0ABY5EKY2_9PSED</name>
<dbReference type="Gene3D" id="3.40.630.30">
    <property type="match status" value="1"/>
</dbReference>
<proteinExistence type="predicted"/>
<dbReference type="EMBL" id="CP101125">
    <property type="protein sequence ID" value="UTO16082.1"/>
    <property type="molecule type" value="Genomic_DNA"/>
</dbReference>
<dbReference type="SUPFAM" id="SSF55729">
    <property type="entry name" value="Acyl-CoA N-acyltransferases (Nat)"/>
    <property type="match status" value="1"/>
</dbReference>
<reference evidence="2" key="1">
    <citation type="submission" date="2022-07" db="EMBL/GenBank/DDBJ databases">
        <title>Pseudomonas nunamit sp. nov. an antifungal species isolated from Greenland.</title>
        <authorList>
            <person name="Ntana F."/>
            <person name="Hennessy R.C."/>
            <person name="Zervas A."/>
            <person name="Stougaard P."/>
        </authorList>
    </citation>
    <scope>NUCLEOTIDE SEQUENCE</scope>
    <source>
        <strain evidence="2">In5</strain>
    </source>
</reference>
<dbReference type="InterPro" id="IPR051531">
    <property type="entry name" value="N-acetyltransferase"/>
</dbReference>
<dbReference type="PROSITE" id="PS51186">
    <property type="entry name" value="GNAT"/>
    <property type="match status" value="1"/>
</dbReference>
<organism evidence="2 3">
    <name type="scientific">Pseudomonas nunensis</name>
    <dbReference type="NCBI Taxonomy" id="2961896"/>
    <lineage>
        <taxon>Bacteria</taxon>
        <taxon>Pseudomonadati</taxon>
        <taxon>Pseudomonadota</taxon>
        <taxon>Gammaproteobacteria</taxon>
        <taxon>Pseudomonadales</taxon>
        <taxon>Pseudomonadaceae</taxon>
        <taxon>Pseudomonas</taxon>
    </lineage>
</organism>
<dbReference type="Proteomes" id="UP001059607">
    <property type="component" value="Chromosome"/>
</dbReference>
<keyword evidence="3" id="KW-1185">Reference proteome</keyword>
<accession>A0ABY5EKY2</accession>
<dbReference type="RefSeq" id="WP_054614160.1">
    <property type="nucleotide sequence ID" value="NZ_CP101125.1"/>
</dbReference>
<protein>
    <submittedName>
        <fullName evidence="2">GNAT family N-acetyltransferase</fullName>
    </submittedName>
</protein>
<dbReference type="InterPro" id="IPR016181">
    <property type="entry name" value="Acyl_CoA_acyltransferase"/>
</dbReference>
<feature type="domain" description="N-acetyltransferase" evidence="1">
    <location>
        <begin position="8"/>
        <end position="171"/>
    </location>
</feature>
<dbReference type="InterPro" id="IPR000182">
    <property type="entry name" value="GNAT_dom"/>
</dbReference>
<gene>
    <name evidence="2" type="ORF">NK667_06960</name>
</gene>
<sequence>MQQTTARLILRPPMAEDLARLFAIYGDPATNQFNPAGPLTDIHQAENLLDGWLRHWDKNAYGQWAIAAREAPEHVIGFGGIALYNYLDVERLNLGYRFDAAAWGKGFATELGTTALAHAFKELEAEQVFALVRPSHLASIGVLEKIGMQRFSELDDVPGQPQSLVYIARRT</sequence>